<dbReference type="Proteomes" id="UP000237000">
    <property type="component" value="Unassembled WGS sequence"/>
</dbReference>
<keyword evidence="3" id="KW-1185">Reference proteome</keyword>
<evidence type="ECO:0000313" key="3">
    <source>
        <dbReference type="Proteomes" id="UP000237000"/>
    </source>
</evidence>
<dbReference type="InParanoid" id="A0A2P5FBA6"/>
<reference evidence="3" key="1">
    <citation type="submission" date="2016-06" db="EMBL/GenBank/DDBJ databases">
        <title>Parallel loss of symbiosis genes in relatives of nitrogen-fixing non-legume Parasponia.</title>
        <authorList>
            <person name="Van Velzen R."/>
            <person name="Holmer R."/>
            <person name="Bu F."/>
            <person name="Rutten L."/>
            <person name="Van Zeijl A."/>
            <person name="Liu W."/>
            <person name="Santuari L."/>
            <person name="Cao Q."/>
            <person name="Sharma T."/>
            <person name="Shen D."/>
            <person name="Roswanjaya Y."/>
            <person name="Wardhani T."/>
            <person name="Kalhor M.S."/>
            <person name="Jansen J."/>
            <person name="Van den Hoogen J."/>
            <person name="Gungor B."/>
            <person name="Hartog M."/>
            <person name="Hontelez J."/>
            <person name="Verver J."/>
            <person name="Yang W.-C."/>
            <person name="Schijlen E."/>
            <person name="Repin R."/>
            <person name="Schilthuizen M."/>
            <person name="Schranz E."/>
            <person name="Heidstra R."/>
            <person name="Miyata K."/>
            <person name="Fedorova E."/>
            <person name="Kohlen W."/>
            <person name="Bisseling T."/>
            <person name="Smit S."/>
            <person name="Geurts R."/>
        </authorList>
    </citation>
    <scope>NUCLEOTIDE SEQUENCE [LARGE SCALE GENOMIC DNA]</scope>
    <source>
        <strain evidence="3">cv. RG33-2</strain>
    </source>
</reference>
<dbReference type="EMBL" id="JXTC01000047">
    <property type="protein sequence ID" value="PON95066.1"/>
    <property type="molecule type" value="Genomic_DNA"/>
</dbReference>
<organism evidence="2 3">
    <name type="scientific">Trema orientale</name>
    <name type="common">Charcoal tree</name>
    <name type="synonym">Celtis orientalis</name>
    <dbReference type="NCBI Taxonomy" id="63057"/>
    <lineage>
        <taxon>Eukaryota</taxon>
        <taxon>Viridiplantae</taxon>
        <taxon>Streptophyta</taxon>
        <taxon>Embryophyta</taxon>
        <taxon>Tracheophyta</taxon>
        <taxon>Spermatophyta</taxon>
        <taxon>Magnoliopsida</taxon>
        <taxon>eudicotyledons</taxon>
        <taxon>Gunneridae</taxon>
        <taxon>Pentapetalae</taxon>
        <taxon>rosids</taxon>
        <taxon>fabids</taxon>
        <taxon>Rosales</taxon>
        <taxon>Cannabaceae</taxon>
        <taxon>Trema</taxon>
    </lineage>
</organism>
<accession>A0A2P5FBA6</accession>
<feature type="region of interest" description="Disordered" evidence="1">
    <location>
        <begin position="1"/>
        <end position="21"/>
    </location>
</feature>
<feature type="non-terminal residue" evidence="2">
    <location>
        <position position="52"/>
    </location>
</feature>
<sequence>MGSLIEGQNNPPSPNGAKRYTCPHYKTKKALAPSTIGRNFASGHFLLPSPPP</sequence>
<gene>
    <name evidence="2" type="ORF">TorRG33x02_092650</name>
</gene>
<evidence type="ECO:0000256" key="1">
    <source>
        <dbReference type="SAM" id="MobiDB-lite"/>
    </source>
</evidence>
<evidence type="ECO:0000313" key="2">
    <source>
        <dbReference type="EMBL" id="PON95066.1"/>
    </source>
</evidence>
<name>A0A2P5FBA6_TREOI</name>
<comment type="caution">
    <text evidence="2">The sequence shown here is derived from an EMBL/GenBank/DDBJ whole genome shotgun (WGS) entry which is preliminary data.</text>
</comment>
<feature type="compositionally biased region" description="Polar residues" evidence="1">
    <location>
        <begin position="1"/>
        <end position="10"/>
    </location>
</feature>
<proteinExistence type="predicted"/>
<dbReference type="OrthoDB" id="10375586at2759"/>
<protein>
    <submittedName>
        <fullName evidence="2">Uncharacterized protein</fullName>
    </submittedName>
</protein>
<dbReference type="AlphaFoldDB" id="A0A2P5FBA6"/>